<comment type="similarity">
    <text evidence="1">Belongs to the short-chain dehydrogenases/reductases (SDR) family.</text>
</comment>
<gene>
    <name evidence="3" type="ORF">GM160_01540</name>
</gene>
<reference evidence="3 4" key="1">
    <citation type="submission" date="2019-11" db="EMBL/GenBank/DDBJ databases">
        <authorList>
            <person name="Zhang J."/>
            <person name="Sun C."/>
        </authorList>
    </citation>
    <scope>NUCLEOTIDE SEQUENCE [LARGE SCALE GENOMIC DNA]</scope>
    <source>
        <strain evidence="4">sp2</strain>
    </source>
</reference>
<keyword evidence="2" id="KW-0560">Oxidoreductase</keyword>
<keyword evidence="4" id="KW-1185">Reference proteome</keyword>
<accession>A0A6I6CT96</accession>
<dbReference type="Gene3D" id="3.40.50.720">
    <property type="entry name" value="NAD(P)-binding Rossmann-like Domain"/>
    <property type="match status" value="1"/>
</dbReference>
<evidence type="ECO:0000256" key="2">
    <source>
        <dbReference type="ARBA" id="ARBA00023002"/>
    </source>
</evidence>
<dbReference type="InterPro" id="IPR002347">
    <property type="entry name" value="SDR_fam"/>
</dbReference>
<proteinExistence type="inferred from homology"/>
<dbReference type="Proteomes" id="UP000427716">
    <property type="component" value="Chromosome"/>
</dbReference>
<protein>
    <submittedName>
        <fullName evidence="3">SDR family NAD(P)-dependent oxidoreductase</fullName>
    </submittedName>
</protein>
<dbReference type="InterPro" id="IPR036291">
    <property type="entry name" value="NAD(P)-bd_dom_sf"/>
</dbReference>
<evidence type="ECO:0000256" key="1">
    <source>
        <dbReference type="ARBA" id="ARBA00006484"/>
    </source>
</evidence>
<dbReference type="GO" id="GO:0016491">
    <property type="term" value="F:oxidoreductase activity"/>
    <property type="evidence" value="ECO:0007669"/>
    <property type="project" value="UniProtKB-KW"/>
</dbReference>
<dbReference type="SUPFAM" id="SSF51735">
    <property type="entry name" value="NAD(P)-binding Rossmann-fold domains"/>
    <property type="match status" value="1"/>
</dbReference>
<dbReference type="EMBL" id="CP046415">
    <property type="protein sequence ID" value="QGT77676.1"/>
    <property type="molecule type" value="Genomic_DNA"/>
</dbReference>
<name>A0A6I6CT96_9GAMM</name>
<dbReference type="KEGG" id="ghl:GM160_01540"/>
<dbReference type="AlphaFoldDB" id="A0A6I6CT96"/>
<dbReference type="PROSITE" id="PS00061">
    <property type="entry name" value="ADH_SHORT"/>
    <property type="match status" value="1"/>
</dbReference>
<organism evidence="3 4">
    <name type="scientific">Guyparkeria halophila</name>
    <dbReference type="NCBI Taxonomy" id="47960"/>
    <lineage>
        <taxon>Bacteria</taxon>
        <taxon>Pseudomonadati</taxon>
        <taxon>Pseudomonadota</taxon>
        <taxon>Gammaproteobacteria</taxon>
        <taxon>Chromatiales</taxon>
        <taxon>Thioalkalibacteraceae</taxon>
        <taxon>Guyparkeria</taxon>
    </lineage>
</organism>
<sequence>MTEAKLKTERIYWLVGASAGIGAALTDRLVARGHRVAISARHQARLDERASRDPERVLALAVDVTDPESLAHAYRELVAHWGVPDSVILNAGDYEPMGLADFDPGLFERLIRVNFLGAVNGIDTVREDFIARGAGEIVLTASVAGYRGLPYAAPYGASKAAMINLAESLRPEFERAGVAMRVINPGFVRTRLTDKNDFAMPGRIEPEAAAELIARGLEGRGFEILAPRGFGWVMKGLRLLPYALYFRLTRRMLKEPGA</sequence>
<evidence type="ECO:0000313" key="4">
    <source>
        <dbReference type="Proteomes" id="UP000427716"/>
    </source>
</evidence>
<dbReference type="RefSeq" id="WP_136866747.1">
    <property type="nucleotide sequence ID" value="NZ_CP046415.1"/>
</dbReference>
<dbReference type="PRINTS" id="PR00081">
    <property type="entry name" value="GDHRDH"/>
</dbReference>
<dbReference type="PANTHER" id="PTHR44196">
    <property type="entry name" value="DEHYDROGENASE/REDUCTASE SDR FAMILY MEMBER 7B"/>
    <property type="match status" value="1"/>
</dbReference>
<dbReference type="InterPro" id="IPR020904">
    <property type="entry name" value="Sc_DH/Rdtase_CS"/>
</dbReference>
<dbReference type="Pfam" id="PF00106">
    <property type="entry name" value="adh_short"/>
    <property type="match status" value="1"/>
</dbReference>
<dbReference type="PANTHER" id="PTHR44196:SF1">
    <property type="entry name" value="DEHYDROGENASE_REDUCTASE SDR FAMILY MEMBER 7B"/>
    <property type="match status" value="1"/>
</dbReference>
<evidence type="ECO:0000313" key="3">
    <source>
        <dbReference type="EMBL" id="QGT77676.1"/>
    </source>
</evidence>
<dbReference type="GO" id="GO:0016020">
    <property type="term" value="C:membrane"/>
    <property type="evidence" value="ECO:0007669"/>
    <property type="project" value="TreeGrafter"/>
</dbReference>